<evidence type="ECO:0000256" key="6">
    <source>
        <dbReference type="PIRSR" id="PIRSR601382-2"/>
    </source>
</evidence>
<evidence type="ECO:0000256" key="2">
    <source>
        <dbReference type="ARBA" id="ARBA00007658"/>
    </source>
</evidence>
<organism evidence="10 11">
    <name type="scientific">Grifola frondosa</name>
    <name type="common">Maitake</name>
    <name type="synonym">Polyporus frondosus</name>
    <dbReference type="NCBI Taxonomy" id="5627"/>
    <lineage>
        <taxon>Eukaryota</taxon>
        <taxon>Fungi</taxon>
        <taxon>Dikarya</taxon>
        <taxon>Basidiomycota</taxon>
        <taxon>Agaricomycotina</taxon>
        <taxon>Agaricomycetes</taxon>
        <taxon>Polyporales</taxon>
        <taxon>Grifolaceae</taxon>
        <taxon>Grifola</taxon>
    </lineage>
</organism>
<dbReference type="Gene3D" id="1.50.10.10">
    <property type="match status" value="1"/>
</dbReference>
<dbReference type="GO" id="GO:0036503">
    <property type="term" value="P:ERAD pathway"/>
    <property type="evidence" value="ECO:0007669"/>
    <property type="project" value="UniProtKB-ARBA"/>
</dbReference>
<keyword evidence="11" id="KW-1185">Reference proteome</keyword>
<sequence length="810" mass="90167">MKWLASCPRSLLAVLIIGLEGHNLSYGPAKGLVEASGWTTARKLSTREKARDLWYHGFNNYMKYAFPLDELAPLSCTGRGPDWHNPANYAANDVAGNFSVTLIDALDTFVVLNDPPGFERAVHDIIDWVSFDVNTKPQVFETNIRVLGGLLSGHLFANQTGQPYHLPWYRGELLALARDLGNRLLPAFQTPTGLPYARVLNLRHGVPKGESIETCTAGAGSLIIEFGTLSRLTGDERFEKAAYKAFFALWNRKSDLGLVGNTISTWTGAWLHPEVSGVGAGIDSFYEYALKWYIMSGEVEFLDVWQEAYAAIMRYSRSPDGFWYRNVNIHTGDVSFATFDSLSAFWPGLQVLAGDVENAIKSHLIYWNIWRGFSGLPEIWDMSYRQATSFQYPLRPEFVESTWYLYRATRDPFYLDIGLRILHDITARGKVDCGIAGISDLRTNAREDRMESFVLSETLKYLYLLFDEANPINGDDSNFVFTTEGHILSLDRNRIKPLSSVRRKLRRVEHVQCPAYQPIIIAYDDWDSENGMSGGIRSRPDVDYVRELIGIRPTDIDIQAWSPSGWCAIPKVDLYSYDFVLSADGQTVSEDLHPTTDKIISVADGYVLHNVTGIRAHIVSRLDGKGYDVTKLGPYAVKTGQLVYINDTALTLAPVASMSAPDGRRSRRSPEVELRLYLDYVDPLFHLQQPAAHDMITETIVVASTALFGGDPAPSDPGEKILPFGRGEGTRVVRDHENPYGCVPYSKPFNMDAVVVRRGECTFLEKLVLAQIAGASGVVVLGDEDNHINPSADADELAAVGDAINDKGMD</sequence>
<dbReference type="PANTHER" id="PTHR45679:SF5">
    <property type="entry name" value="ER DEGRADATION-ENHANCING ALPHA-MANNOSIDASE-LIKE PROTEIN 1"/>
    <property type="match status" value="1"/>
</dbReference>
<feature type="active site" evidence="5">
    <location>
        <position position="283"/>
    </location>
</feature>
<protein>
    <recommendedName>
        <fullName evidence="7">alpha-1,2-Mannosidase</fullName>
        <ecNumber evidence="7">3.2.1.-</ecNumber>
    </recommendedName>
</protein>
<dbReference type="InterPro" id="IPR036026">
    <property type="entry name" value="Seven-hairpin_glycosidases"/>
</dbReference>
<evidence type="ECO:0000256" key="1">
    <source>
        <dbReference type="ARBA" id="ARBA00004240"/>
    </source>
</evidence>
<dbReference type="InterPro" id="IPR012341">
    <property type="entry name" value="6hp_glycosidase-like_sf"/>
</dbReference>
<keyword evidence="4" id="KW-0325">Glycoprotein</keyword>
<dbReference type="GO" id="GO:0016020">
    <property type="term" value="C:membrane"/>
    <property type="evidence" value="ECO:0007669"/>
    <property type="project" value="InterPro"/>
</dbReference>
<keyword evidence="3" id="KW-0256">Endoplasmic reticulum</keyword>
<dbReference type="GO" id="GO:1904380">
    <property type="term" value="P:endoplasmic reticulum mannose trimming"/>
    <property type="evidence" value="ECO:0007669"/>
    <property type="project" value="InterPro"/>
</dbReference>
<dbReference type="OMA" id="LPEVWDM"/>
<comment type="cofactor">
    <cofactor evidence="6">
        <name>Ca(2+)</name>
        <dbReference type="ChEBI" id="CHEBI:29108"/>
    </cofactor>
</comment>
<keyword evidence="6" id="KW-0479">Metal-binding</keyword>
<comment type="subcellular location">
    <subcellularLocation>
        <location evidence="1">Endoplasmic reticulum</location>
    </subcellularLocation>
</comment>
<dbReference type="GO" id="GO:0005509">
    <property type="term" value="F:calcium ion binding"/>
    <property type="evidence" value="ECO:0007669"/>
    <property type="project" value="InterPro"/>
</dbReference>
<feature type="binding site" evidence="6">
    <location>
        <position position="483"/>
    </location>
    <ligand>
        <name>Ca(2+)</name>
        <dbReference type="ChEBI" id="CHEBI:29108"/>
    </ligand>
</feature>
<dbReference type="InterPro" id="IPR003137">
    <property type="entry name" value="PA_domain"/>
</dbReference>
<comment type="caution">
    <text evidence="10">The sequence shown here is derived from an EMBL/GenBank/DDBJ whole genome shotgun (WGS) entry which is preliminary data.</text>
</comment>
<dbReference type="EMBL" id="LUGG01000010">
    <property type="protein sequence ID" value="OBZ71803.1"/>
    <property type="molecule type" value="Genomic_DNA"/>
</dbReference>
<evidence type="ECO:0000313" key="10">
    <source>
        <dbReference type="EMBL" id="OBZ71803.1"/>
    </source>
</evidence>
<dbReference type="AlphaFoldDB" id="A0A1C7M492"/>
<dbReference type="Pfam" id="PF01532">
    <property type="entry name" value="Glyco_hydro_47"/>
    <property type="match status" value="1"/>
</dbReference>
<feature type="domain" description="PA" evidence="9">
    <location>
        <begin position="738"/>
        <end position="789"/>
    </location>
</feature>
<evidence type="ECO:0000256" key="3">
    <source>
        <dbReference type="ARBA" id="ARBA00022824"/>
    </source>
</evidence>
<proteinExistence type="inferred from homology"/>
<dbReference type="PRINTS" id="PR00747">
    <property type="entry name" value="GLYHDRLASE47"/>
</dbReference>
<keyword evidence="7" id="KW-0326">Glycosidase</keyword>
<comment type="similarity">
    <text evidence="2 7">Belongs to the glycosyl hydrolase 47 family.</text>
</comment>
<feature type="chain" id="PRO_5008888922" description="alpha-1,2-Mannosidase" evidence="8">
    <location>
        <begin position="22"/>
        <end position="810"/>
    </location>
</feature>
<accession>A0A1C7M492</accession>
<evidence type="ECO:0000313" key="11">
    <source>
        <dbReference type="Proteomes" id="UP000092993"/>
    </source>
</evidence>
<name>A0A1C7M492_GRIFR</name>
<keyword evidence="6" id="KW-0106">Calcium</keyword>
<dbReference type="SUPFAM" id="SSF48225">
    <property type="entry name" value="Seven-hairpin glycosidases"/>
    <property type="match status" value="1"/>
</dbReference>
<dbReference type="CDD" id="cd00538">
    <property type="entry name" value="PA"/>
    <property type="match status" value="1"/>
</dbReference>
<gene>
    <name evidence="10" type="primary">mnl1</name>
    <name evidence="10" type="ORF">A0H81_08294</name>
</gene>
<evidence type="ECO:0000256" key="8">
    <source>
        <dbReference type="SAM" id="SignalP"/>
    </source>
</evidence>
<feature type="signal peptide" evidence="8">
    <location>
        <begin position="1"/>
        <end position="21"/>
    </location>
</feature>
<evidence type="ECO:0000256" key="7">
    <source>
        <dbReference type="RuleBase" id="RU361193"/>
    </source>
</evidence>
<dbReference type="PANTHER" id="PTHR45679">
    <property type="entry name" value="ER DEGRADATION-ENHANCING ALPHA-MANNOSIDASE-LIKE PROTEIN 2"/>
    <property type="match status" value="1"/>
</dbReference>
<keyword evidence="8" id="KW-0732">Signal</keyword>
<dbReference type="GO" id="GO:0044322">
    <property type="term" value="C:endoplasmic reticulum quality control compartment"/>
    <property type="evidence" value="ECO:0007669"/>
    <property type="project" value="GOC"/>
</dbReference>
<dbReference type="InterPro" id="IPR044674">
    <property type="entry name" value="EDEM1/2/3"/>
</dbReference>
<dbReference type="InterPro" id="IPR001382">
    <property type="entry name" value="Glyco_hydro_47"/>
</dbReference>
<evidence type="ECO:0000256" key="5">
    <source>
        <dbReference type="PIRSR" id="PIRSR601382-1"/>
    </source>
</evidence>
<feature type="active site" description="Proton donor" evidence="5">
    <location>
        <position position="141"/>
    </location>
</feature>
<keyword evidence="7" id="KW-0378">Hydrolase</keyword>
<dbReference type="SUPFAM" id="SSF52025">
    <property type="entry name" value="PA domain"/>
    <property type="match status" value="1"/>
</dbReference>
<feature type="active site" evidence="5">
    <location>
        <position position="397"/>
    </location>
</feature>
<feature type="active site" description="Proton donor" evidence="5">
    <location>
        <position position="378"/>
    </location>
</feature>
<dbReference type="EC" id="3.2.1.-" evidence="7"/>
<dbReference type="Proteomes" id="UP000092993">
    <property type="component" value="Unassembled WGS sequence"/>
</dbReference>
<dbReference type="Pfam" id="PF02225">
    <property type="entry name" value="PA"/>
    <property type="match status" value="1"/>
</dbReference>
<dbReference type="GO" id="GO:0004571">
    <property type="term" value="F:mannosyl-oligosaccharide 1,2-alpha-mannosidase activity"/>
    <property type="evidence" value="ECO:0007669"/>
    <property type="project" value="InterPro"/>
</dbReference>
<dbReference type="Gene3D" id="3.50.30.30">
    <property type="match status" value="1"/>
</dbReference>
<dbReference type="STRING" id="5627.A0A1C7M492"/>
<dbReference type="GO" id="GO:0005975">
    <property type="term" value="P:carbohydrate metabolic process"/>
    <property type="evidence" value="ECO:0007669"/>
    <property type="project" value="InterPro"/>
</dbReference>
<evidence type="ECO:0000259" key="9">
    <source>
        <dbReference type="Pfam" id="PF02225"/>
    </source>
</evidence>
<reference evidence="10 11" key="1">
    <citation type="submission" date="2016-03" db="EMBL/GenBank/DDBJ databases">
        <title>Whole genome sequencing of Grifola frondosa 9006-11.</title>
        <authorList>
            <person name="Min B."/>
            <person name="Park H."/>
            <person name="Kim J.-G."/>
            <person name="Cho H."/>
            <person name="Oh Y.-L."/>
            <person name="Kong W.-S."/>
            <person name="Choi I.-G."/>
        </authorList>
    </citation>
    <scope>NUCLEOTIDE SEQUENCE [LARGE SCALE GENOMIC DNA]</scope>
    <source>
        <strain evidence="10 11">9006-11</strain>
    </source>
</reference>
<evidence type="ECO:0000256" key="4">
    <source>
        <dbReference type="ARBA" id="ARBA00023180"/>
    </source>
</evidence>
<dbReference type="InterPro" id="IPR046450">
    <property type="entry name" value="PA_dom_sf"/>
</dbReference>
<dbReference type="OrthoDB" id="8118055at2759"/>